<organism evidence="1 2">
    <name type="scientific">Nocardia acididurans</name>
    <dbReference type="NCBI Taxonomy" id="2802282"/>
    <lineage>
        <taxon>Bacteria</taxon>
        <taxon>Bacillati</taxon>
        <taxon>Actinomycetota</taxon>
        <taxon>Actinomycetes</taxon>
        <taxon>Mycobacteriales</taxon>
        <taxon>Nocardiaceae</taxon>
        <taxon>Nocardia</taxon>
    </lineage>
</organism>
<dbReference type="Proteomes" id="UP000602198">
    <property type="component" value="Unassembled WGS sequence"/>
</dbReference>
<accession>A0ABS1M282</accession>
<proteinExistence type="predicted"/>
<evidence type="ECO:0000313" key="2">
    <source>
        <dbReference type="Proteomes" id="UP000602198"/>
    </source>
</evidence>
<name>A0ABS1M282_9NOCA</name>
<gene>
    <name evidence="1" type="ORF">JK358_10255</name>
</gene>
<protein>
    <recommendedName>
        <fullName evidence="3">Restriction endonuclease</fullName>
    </recommendedName>
</protein>
<evidence type="ECO:0008006" key="3">
    <source>
        <dbReference type="Google" id="ProtNLM"/>
    </source>
</evidence>
<reference evidence="1 2" key="1">
    <citation type="submission" date="2021-01" db="EMBL/GenBank/DDBJ databases">
        <title>WGS of actinomycetes isolated from Thailand.</title>
        <authorList>
            <person name="Thawai C."/>
        </authorList>
    </citation>
    <scope>NUCLEOTIDE SEQUENCE [LARGE SCALE GENOMIC DNA]</scope>
    <source>
        <strain evidence="1 2">LPG 2</strain>
    </source>
</reference>
<evidence type="ECO:0000313" key="1">
    <source>
        <dbReference type="EMBL" id="MBL1074778.1"/>
    </source>
</evidence>
<sequence length="409" mass="46125">MTPLWLFSNGRLRDKLEMLGRSASSELLGWDADELLALPEADVIDHLIDVATIVCPALDRNSAYMLDPHEVDHQFYDFGQPFTRRVTRFDLVVPFDGNREVFTLQASTFSTSQPEAEVRDGQLRIYAFPNGQDAAAIKANFDGQLDRIEQQLTWSRSDIEAHQRQIETDVPRLVRDRRAKLLADRDLHANIGFPIKPRDDASTFRIPFQRRTVTPRKPTLSAAARFTPEPALGQADYENALAVLQNMRNALERSPSTTHHLGEEQIRDLLLVSLNAQFEGKAAGEVFNGSGKTDILIRVEDRNIFIGECKIWKGPKTVTDALDQLLSYLVWRDTKAALLLFIRDSDVSTITAKAVAQVELHSNYKRRGSTAAEDRYDFVFHANGDTTREIHLALLPFLIAGKSRPATQM</sequence>
<keyword evidence="2" id="KW-1185">Reference proteome</keyword>
<comment type="caution">
    <text evidence="1">The sequence shown here is derived from an EMBL/GenBank/DDBJ whole genome shotgun (WGS) entry which is preliminary data.</text>
</comment>
<dbReference type="EMBL" id="JAERRJ010000003">
    <property type="protein sequence ID" value="MBL1074778.1"/>
    <property type="molecule type" value="Genomic_DNA"/>
</dbReference>